<accession>A0A8J5TLV7</accession>
<organism evidence="4 5">
    <name type="scientific">Homarus americanus</name>
    <name type="common">American lobster</name>
    <dbReference type="NCBI Taxonomy" id="6706"/>
    <lineage>
        <taxon>Eukaryota</taxon>
        <taxon>Metazoa</taxon>
        <taxon>Ecdysozoa</taxon>
        <taxon>Arthropoda</taxon>
        <taxon>Crustacea</taxon>
        <taxon>Multicrustacea</taxon>
        <taxon>Malacostraca</taxon>
        <taxon>Eumalacostraca</taxon>
        <taxon>Eucarida</taxon>
        <taxon>Decapoda</taxon>
        <taxon>Pleocyemata</taxon>
        <taxon>Astacidea</taxon>
        <taxon>Nephropoidea</taxon>
        <taxon>Nephropidae</taxon>
        <taxon>Homarus</taxon>
    </lineage>
</organism>
<keyword evidence="5" id="KW-1185">Reference proteome</keyword>
<name>A0A8J5TLV7_HOMAM</name>
<keyword evidence="2" id="KW-0472">Membrane</keyword>
<evidence type="ECO:0000256" key="2">
    <source>
        <dbReference type="SAM" id="Phobius"/>
    </source>
</evidence>
<feature type="chain" id="PRO_5035229529" evidence="3">
    <location>
        <begin position="34"/>
        <end position="269"/>
    </location>
</feature>
<reference evidence="4" key="1">
    <citation type="journal article" date="2021" name="Sci. Adv.">
        <title>The American lobster genome reveals insights on longevity, neural, and immune adaptations.</title>
        <authorList>
            <person name="Polinski J.M."/>
            <person name="Zimin A.V."/>
            <person name="Clark K.F."/>
            <person name="Kohn A.B."/>
            <person name="Sadowski N."/>
            <person name="Timp W."/>
            <person name="Ptitsyn A."/>
            <person name="Khanna P."/>
            <person name="Romanova D.Y."/>
            <person name="Williams P."/>
            <person name="Greenwood S.J."/>
            <person name="Moroz L.L."/>
            <person name="Walt D.R."/>
            <person name="Bodnar A.G."/>
        </authorList>
    </citation>
    <scope>NUCLEOTIDE SEQUENCE</scope>
    <source>
        <strain evidence="4">GMGI-L3</strain>
    </source>
</reference>
<feature type="transmembrane region" description="Helical" evidence="2">
    <location>
        <begin position="196"/>
        <end position="216"/>
    </location>
</feature>
<feature type="signal peptide" evidence="3">
    <location>
        <begin position="1"/>
        <end position="33"/>
    </location>
</feature>
<evidence type="ECO:0000313" key="4">
    <source>
        <dbReference type="EMBL" id="KAG7178051.1"/>
    </source>
</evidence>
<evidence type="ECO:0000313" key="5">
    <source>
        <dbReference type="Proteomes" id="UP000747542"/>
    </source>
</evidence>
<comment type="caution">
    <text evidence="4">The sequence shown here is derived from an EMBL/GenBank/DDBJ whole genome shotgun (WGS) entry which is preliminary data.</text>
</comment>
<gene>
    <name evidence="4" type="ORF">Hamer_G003805</name>
</gene>
<dbReference type="Proteomes" id="UP000747542">
    <property type="component" value="Unassembled WGS sequence"/>
</dbReference>
<dbReference type="EMBL" id="JAHLQT010000697">
    <property type="protein sequence ID" value="KAG7178051.1"/>
    <property type="molecule type" value="Genomic_DNA"/>
</dbReference>
<proteinExistence type="predicted"/>
<protein>
    <submittedName>
        <fullName evidence="4">Uncharacterized protein</fullName>
    </submittedName>
</protein>
<keyword evidence="2" id="KW-1133">Transmembrane helix</keyword>
<feature type="compositionally biased region" description="Acidic residues" evidence="1">
    <location>
        <begin position="232"/>
        <end position="269"/>
    </location>
</feature>
<evidence type="ECO:0000256" key="1">
    <source>
        <dbReference type="SAM" id="MobiDB-lite"/>
    </source>
</evidence>
<keyword evidence="2" id="KW-0812">Transmembrane</keyword>
<evidence type="ECO:0000256" key="3">
    <source>
        <dbReference type="SAM" id="SignalP"/>
    </source>
</evidence>
<dbReference type="AlphaFoldDB" id="A0A8J5TLV7"/>
<feature type="region of interest" description="Disordered" evidence="1">
    <location>
        <begin position="229"/>
        <end position="269"/>
    </location>
</feature>
<sequence length="269" mass="29340">MTNTQIILTKMLGSWTAKVLMMGVVGVTVCVEASDIDSENECPWNEKLNGKTFTENPLDLLIQSPDGKPNVNVTAVLHLDNGRKKFIALPIRNSKPQTFSLWYANDSTLPGSTSLSNSFSVFSAKLEGHSTYVQDITGYYTFKNFFIQTSGTEVQWRRKSFPSCSGSATVVTNSASVVTEPATEELAEGNNNNLTWVQVLVLVECVTIGVLLVVAVTIKVRKGDGCCCSSGDGEERDDDGEERDDDGEERDGCGEEMDGYGEEIDGYVE</sequence>
<keyword evidence="3" id="KW-0732">Signal</keyword>